<evidence type="ECO:0000256" key="1">
    <source>
        <dbReference type="SAM" id="MobiDB-lite"/>
    </source>
</evidence>
<feature type="chain" id="PRO_5003656702" evidence="2">
    <location>
        <begin position="34"/>
        <end position="736"/>
    </location>
</feature>
<dbReference type="InterPro" id="IPR050600">
    <property type="entry name" value="SETD3_SETD6_MTase"/>
</dbReference>
<keyword evidence="2" id="KW-0732">Signal</keyword>
<protein>
    <submittedName>
        <fullName evidence="4">Set domain-containing protein</fullName>
    </submittedName>
</protein>
<feature type="compositionally biased region" description="Polar residues" evidence="1">
    <location>
        <begin position="94"/>
        <end position="103"/>
    </location>
</feature>
<dbReference type="GO" id="GO:0016279">
    <property type="term" value="F:protein-lysine N-methyltransferase activity"/>
    <property type="evidence" value="ECO:0007669"/>
    <property type="project" value="TreeGrafter"/>
</dbReference>
<dbReference type="InterPro" id="IPR046341">
    <property type="entry name" value="SET_dom_sf"/>
</dbReference>
<dbReference type="CDD" id="cd10527">
    <property type="entry name" value="SET_LSMT"/>
    <property type="match status" value="1"/>
</dbReference>
<feature type="domain" description="SET" evidence="3">
    <location>
        <begin position="183"/>
        <end position="418"/>
    </location>
</feature>
<reference evidence="4" key="1">
    <citation type="journal article" date="2012" name="Bioengineered">
        <title>Additional insights into the genome of the oleaginous model alga Nannochloropsis gaditana.</title>
        <authorList>
            <person name="Jinkerson R.E."/>
            <person name="Radakovits R."/>
            <person name="Posewitz M.C."/>
        </authorList>
    </citation>
    <scope>NUCLEOTIDE SEQUENCE</scope>
    <source>
        <strain evidence="4">CCMP526</strain>
    </source>
</reference>
<organism evidence="4">
    <name type="scientific">Nannochloropsis gaditana (strain CCMP526)</name>
    <name type="common">Green microalga</name>
    <name type="synonym">Microchloropsis gaditana</name>
    <dbReference type="NCBI Taxonomy" id="1093141"/>
    <lineage>
        <taxon>Eukaryota</taxon>
        <taxon>Sar</taxon>
        <taxon>Stramenopiles</taxon>
        <taxon>Ochrophyta</taxon>
        <taxon>Eustigmatophyceae</taxon>
        <taxon>Eustigmatales</taxon>
        <taxon>Monodopsidaceae</taxon>
        <taxon>Nannochloropsis</taxon>
    </lineage>
</organism>
<proteinExistence type="evidence at transcript level"/>
<feature type="compositionally biased region" description="Polar residues" evidence="1">
    <location>
        <begin position="698"/>
        <end position="711"/>
    </location>
</feature>
<feature type="compositionally biased region" description="Low complexity" evidence="1">
    <location>
        <begin position="58"/>
        <end position="81"/>
    </location>
</feature>
<dbReference type="Pfam" id="PF00856">
    <property type="entry name" value="SET"/>
    <property type="match status" value="1"/>
</dbReference>
<dbReference type="PANTHER" id="PTHR13271">
    <property type="entry name" value="UNCHARACTERIZED PUTATIVE METHYLTRANSFERASE"/>
    <property type="match status" value="1"/>
</dbReference>
<dbReference type="Gene3D" id="3.90.1410.10">
    <property type="entry name" value="set domain protein methyltransferase, domain 1"/>
    <property type="match status" value="1"/>
</dbReference>
<sequence>MFPVPRRRGVSAFPVLSFSLLLVVFQSGHVAQAFFTQPLFSSSKNSFWTGARKESLHASSSDVTTTSSSSSSSSVNVAASSPTPPSTPALNPYVSASRTSGSGLSHPLDPIGRIDASPQALLDWVKAGRGELHEGVAFTHAPSSDAQVEGEGGTEAGTEELAGWTLQTQVPVQAGTVLVSIPNVLTLSPTRRKFKLPTGAAAMQLKDILNRKAPADAASEAIAALVSEEGVAKLLEDSIIDERIQRVMDSFPETYWRIKLAVLLVAERMKGPQSFWWPYLRNLPEKYAHMPIFYNNSEFGSIQIPSLMRTVQSRCRMLVNISDGYLRQLSHGGPAENPFLDDVHANDMGWGLCAASSRALRNIPGLGSTPLMVPVIDFCEHAVSPTCYIKDYRKSGGSIQLVAGRDLQPGDALTISYGNLTNPQLLLDYGFTLSDNPHDRFEVTLSDELIKTARKLMAFETEPFGDKRVPGLLQPWQEKVLDALDLAPKVNNTPYWPPIKLAFGGENRVDGKLLALLRTMYCRDRRLFALSNVTYEGLQSYSTQFRISTFERRAIMHSLGIATTLLRRLPTSLTEDWKLLTGESLHVGHDETSRTVLFRPLPESDESRDELMETVTTDDSVVKEYNPYREAELMERREIVISYMGGNMNRSMREILKFRIAQKKILYQVISDICHTMYGLGLVQSVNDMEELEEERQIAQTPEESSRPLTSSGGGARSLDSILAWASKTFGEDAGL</sequence>
<gene>
    <name evidence="4" type="ORF">NGATSA_3002200</name>
</gene>
<name>I2CNZ2_NANGC</name>
<dbReference type="PANTHER" id="PTHR13271:SF116">
    <property type="entry name" value="F21J9.27"/>
    <property type="match status" value="1"/>
</dbReference>
<feature type="signal peptide" evidence="2">
    <location>
        <begin position="1"/>
        <end position="33"/>
    </location>
</feature>
<dbReference type="InterPro" id="IPR001214">
    <property type="entry name" value="SET_dom"/>
</dbReference>
<evidence type="ECO:0000259" key="3">
    <source>
        <dbReference type="PROSITE" id="PS50280"/>
    </source>
</evidence>
<dbReference type="PROSITE" id="PS50280">
    <property type="entry name" value="SET"/>
    <property type="match status" value="1"/>
</dbReference>
<evidence type="ECO:0000256" key="2">
    <source>
        <dbReference type="SAM" id="SignalP"/>
    </source>
</evidence>
<reference evidence="4" key="2">
    <citation type="journal article" date="2012" name="Nat. Commun.">
        <title>Draft genome sequence and genetic transformation of the oleaginous alga Nannochloropis gaditana.</title>
        <authorList>
            <person name="Radakovits R."/>
            <person name="Jinkerson R.E."/>
            <person name="Fuerstenberg S.I."/>
            <person name="Tae H."/>
            <person name="Settlage R.E."/>
            <person name="Boore J.L."/>
            <person name="Posewitz M.C."/>
        </authorList>
    </citation>
    <scope>NUCLEOTIDE SEQUENCE</scope>
    <source>
        <strain evidence="4">CCMP526</strain>
    </source>
</reference>
<feature type="region of interest" description="Disordered" evidence="1">
    <location>
        <begin position="693"/>
        <end position="715"/>
    </location>
</feature>
<dbReference type="SUPFAM" id="SSF82199">
    <property type="entry name" value="SET domain"/>
    <property type="match status" value="1"/>
</dbReference>
<dbReference type="AlphaFoldDB" id="I2CNZ2"/>
<dbReference type="EMBL" id="JU963570">
    <property type="protein sequence ID" value="AFJ68625.1"/>
    <property type="molecule type" value="mRNA"/>
</dbReference>
<accession>I2CNZ2</accession>
<evidence type="ECO:0000313" key="4">
    <source>
        <dbReference type="EMBL" id="AFJ68625.1"/>
    </source>
</evidence>
<feature type="region of interest" description="Disordered" evidence="1">
    <location>
        <begin position="58"/>
        <end position="110"/>
    </location>
</feature>